<dbReference type="EMBL" id="JACQRX010000041">
    <property type="protein sequence ID" value="MBI4251001.1"/>
    <property type="molecule type" value="Genomic_DNA"/>
</dbReference>
<organism evidence="1 2">
    <name type="scientific">Tectimicrobiota bacterium</name>
    <dbReference type="NCBI Taxonomy" id="2528274"/>
    <lineage>
        <taxon>Bacteria</taxon>
        <taxon>Pseudomonadati</taxon>
        <taxon>Nitrospinota/Tectimicrobiota group</taxon>
        <taxon>Candidatus Tectimicrobiota</taxon>
    </lineage>
</organism>
<evidence type="ECO:0000313" key="1">
    <source>
        <dbReference type="EMBL" id="MBI4251001.1"/>
    </source>
</evidence>
<name>A0A933E7D7_UNCTE</name>
<gene>
    <name evidence="1" type="ORF">HY618_00945</name>
</gene>
<sequence length="468" mass="50712">MPSTAPAEAPAPGAQVQLVSAAVDPDERLWRRLGATRADLPAYTHDRMQALAYQLWLTSLVGQRLIEAVTDHVVGEGIAWQSDDEEALAAVEEFWKHPVNQLDLKAEQLVSSLAVHGELLLPASTSKYDGRVYLGFVSPRLIGRVVFDPDNCALPVGVILKGDAGAPGRRLRTILAGDPREYLGAAARREREGMRDGEAFLFQINKAPDAERGASDLLAAIDWIDIHERVLFDEAERLRIQGSFIYDVTLKGAGPEAVAAWLAANGAAHRPSSVRVHNEKEEWRAVSAESAGGPRSPGEMADRIKGHVVSGMGIAQHWAGLLGDANRANAEAEAQPAIKHVTRRQRYVQAMVQRLGDHQLQEALRAGRITPAALDAGARPLFPEISKRDISKFAAAILQVSQAATLAVNGGWIGEETAGGLFAHAVREMGFEFDPAAERERVKESERGDAQAQAGAHLDNVRLLRRAM</sequence>
<proteinExistence type="predicted"/>
<evidence type="ECO:0000313" key="2">
    <source>
        <dbReference type="Proteomes" id="UP000752292"/>
    </source>
</evidence>
<protein>
    <submittedName>
        <fullName evidence="1">Uncharacterized protein</fullName>
    </submittedName>
</protein>
<dbReference type="AlphaFoldDB" id="A0A933E7D7"/>
<reference evidence="1" key="1">
    <citation type="submission" date="2020-07" db="EMBL/GenBank/DDBJ databases">
        <title>Huge and variable diversity of episymbiotic CPR bacteria and DPANN archaea in groundwater ecosystems.</title>
        <authorList>
            <person name="He C.Y."/>
            <person name="Keren R."/>
            <person name="Whittaker M."/>
            <person name="Farag I.F."/>
            <person name="Doudna J."/>
            <person name="Cate J.H.D."/>
            <person name="Banfield J.F."/>
        </authorList>
    </citation>
    <scope>NUCLEOTIDE SEQUENCE</scope>
    <source>
        <strain evidence="1">NC_groundwater_1370_Ag_S-0.2um_69_93</strain>
    </source>
</reference>
<dbReference type="Proteomes" id="UP000752292">
    <property type="component" value="Unassembled WGS sequence"/>
</dbReference>
<accession>A0A933E7D7</accession>
<comment type="caution">
    <text evidence="1">The sequence shown here is derived from an EMBL/GenBank/DDBJ whole genome shotgun (WGS) entry which is preliminary data.</text>
</comment>